<dbReference type="InterPro" id="IPR038765">
    <property type="entry name" value="Papain-like_cys_pep_sf"/>
</dbReference>
<feature type="domain" description="DUF1985" evidence="1">
    <location>
        <begin position="40"/>
        <end position="175"/>
    </location>
</feature>
<accession>A0A7G2EUP1</accession>
<dbReference type="Proteomes" id="UP000516314">
    <property type="component" value="Chromosome 3"/>
</dbReference>
<reference evidence="2 3" key="1">
    <citation type="submission" date="2020-09" db="EMBL/GenBank/DDBJ databases">
        <authorList>
            <person name="Ashkenazy H."/>
        </authorList>
    </citation>
    <scope>NUCLEOTIDE SEQUENCE [LARGE SCALE GENOMIC DNA]</scope>
    <source>
        <strain evidence="3">cv. Cdm-0</strain>
    </source>
</reference>
<dbReference type="AlphaFoldDB" id="A0A7G2EUP1"/>
<sequence length="556" mass="65680">MKAFPLEYKEVKSDPLFPHVFAIFENHLGYSARTVHSLMYRQLVTRKKHELWFVFGNKPLRFSMQEFYAVTGLKYEDDFRHDLDSWRDDKGFWSKLLKKGNTICIKTLMDKNLSEVHRWDEVDRVRFVYLCVIAGIVVARDEKKNIKVKYIKLVMDLEKLRAYPWGLHSFDYLLKYRQDEDVVEDDYVEGEWDIQADKKEVTDLIAEDKATSSKKSKNMGCEGAEKRKMKLLCERAAMTNAFDSVEMKRYIKEMFEISFEQFGQEEINALFDEYYTSQGELDIDLNLDSLEFLQEEMCHLSQKTQNDPDAVLVYVPEAKWSVFDEWVRILCRGIPKHGPSHLSNALFDRLMNNKKHWLANEEIDAMIYLFMENTSLRRLNLPRVGFMNCMFTARIKNEHGSYLKNKKSYKWDSRLISYVNSESPSHGKTEKDGHWISIEFMLRYVESFACVVPRILKEVHAKVYGKVPLLTQYEIVPTKVPPNLNRFACDRGVYELKYIECNMLQISMDWLNDENIKEARMKIAMDLWEASRDPILIQRMKNYAPPFVSSDMIEIN</sequence>
<evidence type="ECO:0000259" key="1">
    <source>
        <dbReference type="Pfam" id="PF09331"/>
    </source>
</evidence>
<dbReference type="EMBL" id="LR881468">
    <property type="protein sequence ID" value="CAD5324682.1"/>
    <property type="molecule type" value="Genomic_DNA"/>
</dbReference>
<evidence type="ECO:0000313" key="2">
    <source>
        <dbReference type="EMBL" id="CAD5324682.1"/>
    </source>
</evidence>
<organism evidence="2 3">
    <name type="scientific">Arabidopsis thaliana</name>
    <name type="common">Mouse-ear cress</name>
    <dbReference type="NCBI Taxonomy" id="3702"/>
    <lineage>
        <taxon>Eukaryota</taxon>
        <taxon>Viridiplantae</taxon>
        <taxon>Streptophyta</taxon>
        <taxon>Embryophyta</taxon>
        <taxon>Tracheophyta</taxon>
        <taxon>Spermatophyta</taxon>
        <taxon>Magnoliopsida</taxon>
        <taxon>eudicotyledons</taxon>
        <taxon>Gunneridae</taxon>
        <taxon>Pentapetalae</taxon>
        <taxon>rosids</taxon>
        <taxon>malvids</taxon>
        <taxon>Brassicales</taxon>
        <taxon>Brassicaceae</taxon>
        <taxon>Camelineae</taxon>
        <taxon>Arabidopsis</taxon>
    </lineage>
</organism>
<evidence type="ECO:0000313" key="3">
    <source>
        <dbReference type="Proteomes" id="UP000516314"/>
    </source>
</evidence>
<protein>
    <submittedName>
        <fullName evidence="2">(thale cress) hypothetical protein</fullName>
    </submittedName>
</protein>
<gene>
    <name evidence="2" type="ORF">AT9943_LOCUS12564</name>
</gene>
<dbReference type="SUPFAM" id="SSF54001">
    <property type="entry name" value="Cysteine proteinases"/>
    <property type="match status" value="1"/>
</dbReference>
<name>A0A7G2EUP1_ARATH</name>
<proteinExistence type="predicted"/>
<dbReference type="Pfam" id="PF09331">
    <property type="entry name" value="DUF1985"/>
    <property type="match status" value="1"/>
</dbReference>
<dbReference type="PANTHER" id="PTHR48449:SF1">
    <property type="entry name" value="DUF1985 DOMAIN-CONTAINING PROTEIN"/>
    <property type="match status" value="1"/>
</dbReference>
<dbReference type="InterPro" id="IPR015410">
    <property type="entry name" value="DUF1985"/>
</dbReference>
<dbReference type="PANTHER" id="PTHR48449">
    <property type="entry name" value="DUF1985 DOMAIN-CONTAINING PROTEIN"/>
    <property type="match status" value="1"/>
</dbReference>